<protein>
    <submittedName>
        <fullName evidence="1">Uncharacterized protein</fullName>
    </submittedName>
</protein>
<dbReference type="STRING" id="1235788.C802_04349"/>
<accession>R9HXJ6</accession>
<dbReference type="Proteomes" id="UP000014200">
    <property type="component" value="Unassembled WGS sequence"/>
</dbReference>
<organism evidence="1 2">
    <name type="scientific">Phocaeicola sartorii</name>
    <dbReference type="NCBI Taxonomy" id="671267"/>
    <lineage>
        <taxon>Bacteria</taxon>
        <taxon>Pseudomonadati</taxon>
        <taxon>Bacteroidota</taxon>
        <taxon>Bacteroidia</taxon>
        <taxon>Bacteroidales</taxon>
        <taxon>Bacteroidaceae</taxon>
        <taxon>Phocaeicola</taxon>
    </lineage>
</organism>
<dbReference type="AlphaFoldDB" id="R9HXJ6"/>
<reference evidence="1 2" key="1">
    <citation type="submission" date="2013-04" db="EMBL/GenBank/DDBJ databases">
        <title>The Genome Sequence of Bacteroides massiliensis dnLKV3.</title>
        <authorList>
            <consortium name="The Broad Institute Genomics Platform"/>
            <consortium name="The Broad Institute Genome Sequencing Center for Infectious Disease"/>
            <person name="Earl A."/>
            <person name="Xavier R."/>
            <person name="Kuhn K."/>
            <person name="Stappenbeck T."/>
            <person name="Walker B."/>
            <person name="Young S."/>
            <person name="Zeng Q."/>
            <person name="Gargeya S."/>
            <person name="Fitzgerald M."/>
            <person name="Haas B."/>
            <person name="Abouelleil A."/>
            <person name="Allen A.W."/>
            <person name="Alvarado L."/>
            <person name="Arachchi H.M."/>
            <person name="Berlin A.M."/>
            <person name="Chapman S.B."/>
            <person name="Gainer-Dewar J."/>
            <person name="Goldberg J."/>
            <person name="Griggs A."/>
            <person name="Gujja S."/>
            <person name="Hansen M."/>
            <person name="Howarth C."/>
            <person name="Imamovic A."/>
            <person name="Ireland A."/>
            <person name="Larimer J."/>
            <person name="McCowan C."/>
            <person name="Murphy C."/>
            <person name="Pearson M."/>
            <person name="Poon T.W."/>
            <person name="Priest M."/>
            <person name="Roberts A."/>
            <person name="Saif S."/>
            <person name="Shea T."/>
            <person name="Sisk P."/>
            <person name="Sykes S."/>
            <person name="Wortman J."/>
            <person name="Nusbaum C."/>
            <person name="Birren B."/>
        </authorList>
    </citation>
    <scope>NUCLEOTIDE SEQUENCE [LARGE SCALE GENOMIC DNA]</scope>
    <source>
        <strain evidence="2">dnLKV3</strain>
    </source>
</reference>
<comment type="caution">
    <text evidence="1">The sequence shown here is derived from an EMBL/GenBank/DDBJ whole genome shotgun (WGS) entry which is preliminary data.</text>
</comment>
<gene>
    <name evidence="1" type="ORF">C802_04349</name>
</gene>
<dbReference type="HOGENOM" id="CLU_3164728_0_0_10"/>
<dbReference type="EMBL" id="ASSP01000032">
    <property type="protein sequence ID" value="EOS08738.1"/>
    <property type="molecule type" value="Genomic_DNA"/>
</dbReference>
<evidence type="ECO:0000313" key="1">
    <source>
        <dbReference type="EMBL" id="EOS08738.1"/>
    </source>
</evidence>
<keyword evidence="2" id="KW-1185">Reference proteome</keyword>
<evidence type="ECO:0000313" key="2">
    <source>
        <dbReference type="Proteomes" id="UP000014200"/>
    </source>
</evidence>
<proteinExistence type="predicted"/>
<dbReference type="PATRIC" id="fig|1235788.3.peg.4463"/>
<sequence length="47" mass="5303">MDGNTDLHSCKASEDLVCEIRAIICTEYEHRFAFPSTGTLKSMPDRI</sequence>
<name>R9HXJ6_9BACT</name>